<dbReference type="InterPro" id="IPR050525">
    <property type="entry name" value="ECM_Assembly_Org"/>
</dbReference>
<gene>
    <name evidence="3" type="ORF">LSH36_726g01036</name>
</gene>
<dbReference type="Proteomes" id="UP001208570">
    <property type="component" value="Unassembled WGS sequence"/>
</dbReference>
<reference evidence="3" key="1">
    <citation type="journal article" date="2023" name="Mol. Biol. Evol.">
        <title>Third-Generation Sequencing Reveals the Adaptive Role of the Epigenome in Three Deep-Sea Polychaetes.</title>
        <authorList>
            <person name="Perez M."/>
            <person name="Aroh O."/>
            <person name="Sun Y."/>
            <person name="Lan Y."/>
            <person name="Juniper S.K."/>
            <person name="Young C.R."/>
            <person name="Angers B."/>
            <person name="Qian P.Y."/>
        </authorList>
    </citation>
    <scope>NUCLEOTIDE SEQUENCE</scope>
    <source>
        <strain evidence="3">P08H-3</strain>
    </source>
</reference>
<dbReference type="InterPro" id="IPR002035">
    <property type="entry name" value="VWF_A"/>
</dbReference>
<name>A0AAD9J1G8_9ANNE</name>
<dbReference type="Gene3D" id="3.40.50.410">
    <property type="entry name" value="von Willebrand factor, type A domain"/>
    <property type="match status" value="1"/>
</dbReference>
<accession>A0AAD9J1G8</accession>
<evidence type="ECO:0000259" key="2">
    <source>
        <dbReference type="PROSITE" id="PS50234"/>
    </source>
</evidence>
<dbReference type="InterPro" id="IPR036465">
    <property type="entry name" value="vWFA_dom_sf"/>
</dbReference>
<dbReference type="PROSITE" id="PS50234">
    <property type="entry name" value="VWFA"/>
    <property type="match status" value="1"/>
</dbReference>
<proteinExistence type="predicted"/>
<dbReference type="SMART" id="SM00327">
    <property type="entry name" value="VWA"/>
    <property type="match status" value="1"/>
</dbReference>
<dbReference type="CDD" id="cd01450">
    <property type="entry name" value="vWFA_subfamily_ECM"/>
    <property type="match status" value="1"/>
</dbReference>
<dbReference type="SUPFAM" id="SSF53300">
    <property type="entry name" value="vWA-like"/>
    <property type="match status" value="1"/>
</dbReference>
<evidence type="ECO:0000256" key="1">
    <source>
        <dbReference type="SAM" id="SignalP"/>
    </source>
</evidence>
<dbReference type="PANTHER" id="PTHR24020">
    <property type="entry name" value="COLLAGEN ALPHA"/>
    <property type="match status" value="1"/>
</dbReference>
<dbReference type="Pfam" id="PF00092">
    <property type="entry name" value="VWA"/>
    <property type="match status" value="1"/>
</dbReference>
<keyword evidence="1" id="KW-0732">Signal</keyword>
<dbReference type="AlphaFoldDB" id="A0AAD9J1G8"/>
<organism evidence="3 4">
    <name type="scientific">Paralvinella palmiformis</name>
    <dbReference type="NCBI Taxonomy" id="53620"/>
    <lineage>
        <taxon>Eukaryota</taxon>
        <taxon>Metazoa</taxon>
        <taxon>Spiralia</taxon>
        <taxon>Lophotrochozoa</taxon>
        <taxon>Annelida</taxon>
        <taxon>Polychaeta</taxon>
        <taxon>Sedentaria</taxon>
        <taxon>Canalipalpata</taxon>
        <taxon>Terebellida</taxon>
        <taxon>Terebelliformia</taxon>
        <taxon>Alvinellidae</taxon>
        <taxon>Paralvinella</taxon>
    </lineage>
</organism>
<feature type="chain" id="PRO_5041947362" description="VWFA domain-containing protein" evidence="1">
    <location>
        <begin position="21"/>
        <end position="508"/>
    </location>
</feature>
<keyword evidence="4" id="KW-1185">Reference proteome</keyword>
<feature type="signal peptide" evidence="1">
    <location>
        <begin position="1"/>
        <end position="20"/>
    </location>
</feature>
<sequence>MKLLVMLALIGLIISDVVISTDVCPPKPSMSVLNTITSNIDCDICSQIKIEDSDFYSKCGTLLSEMILDKLVDDCNRILETGKKAQIQWFWDDLNLACKSKSGLGSAYVKFDPPTCECDPCVELAKASSQFMQLCAPELTECEICEILCKCRQVKNDYEQLWLFYQDLKEQCFDLTAENITIPLCDCDVCWLLFQEKSDFMKNCGYLMSDAMLMKLMETCYDNMDTLDNFMKFLDDLESVCYTKVNGYFKKEWCHCLDCLLLEDPKEPIWEKCVQDLSDEQKKQNREDCLDTMDNEDDFEQFKEDFVDSCSADGVTFPDCDGCTRQDLCVVFVVDSSGSINDTELQMEFDFVKNVIQAFGDNIGPDKTQIGIIIFSNEAHIKLSLCENADQNKVVDTIDEILQNRISGGTFIGKGIDKMVADTSDCCTGENKHKYAIVLTDGVPSFADDTQGAVDDTPDDITLIAIGYAGSNINTLTMIAKNDLGNAHLVDTVEELDSLIDELKSEIG</sequence>
<evidence type="ECO:0000313" key="3">
    <source>
        <dbReference type="EMBL" id="KAK2144837.1"/>
    </source>
</evidence>
<dbReference type="EMBL" id="JAODUP010000726">
    <property type="protein sequence ID" value="KAK2144837.1"/>
    <property type="molecule type" value="Genomic_DNA"/>
</dbReference>
<feature type="domain" description="VWFA" evidence="2">
    <location>
        <begin position="329"/>
        <end position="507"/>
    </location>
</feature>
<comment type="caution">
    <text evidence="3">The sequence shown here is derived from an EMBL/GenBank/DDBJ whole genome shotgun (WGS) entry which is preliminary data.</text>
</comment>
<dbReference type="PANTHER" id="PTHR24020:SF20">
    <property type="entry name" value="PH DOMAIN-CONTAINING PROTEIN"/>
    <property type="match status" value="1"/>
</dbReference>
<evidence type="ECO:0000313" key="4">
    <source>
        <dbReference type="Proteomes" id="UP001208570"/>
    </source>
</evidence>
<protein>
    <recommendedName>
        <fullName evidence="2">VWFA domain-containing protein</fullName>
    </recommendedName>
</protein>